<dbReference type="EMBL" id="CP098736">
    <property type="protein sequence ID" value="USE78717.1"/>
    <property type="molecule type" value="Genomic_DNA"/>
</dbReference>
<evidence type="ECO:0000313" key="4">
    <source>
        <dbReference type="Proteomes" id="UP000542973"/>
    </source>
</evidence>
<dbReference type="Proteomes" id="UP001056648">
    <property type="component" value="Chromosome 2"/>
</dbReference>
<reference evidence="2 4" key="1">
    <citation type="submission" date="2020-05" db="EMBL/GenBank/DDBJ databases">
        <title>MicrobeNet Type strains.</title>
        <authorList>
            <person name="Nicholson A.C."/>
        </authorList>
    </citation>
    <scope>NUCLEOTIDE SEQUENCE [LARGE SCALE GENOMIC DNA]</scope>
    <source>
        <strain evidence="2 4">ATCC 700815</strain>
    </source>
</reference>
<evidence type="ECO:0000313" key="3">
    <source>
        <dbReference type="EMBL" id="USE78717.1"/>
    </source>
</evidence>
<feature type="transmembrane region" description="Helical" evidence="1">
    <location>
        <begin position="12"/>
        <end position="32"/>
    </location>
</feature>
<keyword evidence="1" id="KW-0812">Transmembrane</keyword>
<keyword evidence="1" id="KW-0472">Membrane</keyword>
<evidence type="ECO:0000313" key="2">
    <source>
        <dbReference type="EMBL" id="NNH10441.1"/>
    </source>
</evidence>
<accession>A0A849B4I3</accession>
<evidence type="ECO:0000313" key="5">
    <source>
        <dbReference type="Proteomes" id="UP001056648"/>
    </source>
</evidence>
<dbReference type="AlphaFoldDB" id="A0A849B4I3"/>
<sequence>MAQRSPTMKGLHGAPVLAAVGILFLMLGVAFVRSGSQFRRRPDRVGWRRAEGVIVGYRPGPWTGPATEQERLLFPVVRYVLPDGSEREFVNPTTVDTGLYRTGITRPILVNPADPSQAELASSRAVRASLHWGHVVLGGVFCMGGAAMLAVAVLLLALAR</sequence>
<protein>
    <submittedName>
        <fullName evidence="2">DUF3592 domain-containing protein</fullName>
    </submittedName>
</protein>
<gene>
    <name evidence="2" type="ORF">HLB16_06025</name>
    <name evidence="3" type="ORF">NDR89_18900</name>
</gene>
<keyword evidence="5" id="KW-1185">Reference proteome</keyword>
<organism evidence="2 4">
    <name type="scientific">Cupriavidus gilardii</name>
    <dbReference type="NCBI Taxonomy" id="82541"/>
    <lineage>
        <taxon>Bacteria</taxon>
        <taxon>Pseudomonadati</taxon>
        <taxon>Pseudomonadota</taxon>
        <taxon>Betaproteobacteria</taxon>
        <taxon>Burkholderiales</taxon>
        <taxon>Burkholderiaceae</taxon>
        <taxon>Cupriavidus</taxon>
    </lineage>
</organism>
<feature type="transmembrane region" description="Helical" evidence="1">
    <location>
        <begin position="132"/>
        <end position="159"/>
    </location>
</feature>
<dbReference type="Proteomes" id="UP000542973">
    <property type="component" value="Unassembled WGS sequence"/>
</dbReference>
<proteinExistence type="predicted"/>
<reference evidence="3" key="2">
    <citation type="submission" date="2022-06" db="EMBL/GenBank/DDBJ databases">
        <title>Complete genome sequence and characterization of Cupriavidus gilardii QJ1 isolated from contaminating cells.</title>
        <authorList>
            <person name="Qi J."/>
        </authorList>
    </citation>
    <scope>NUCLEOTIDE SEQUENCE</scope>
    <source>
        <strain evidence="3">QJ1</strain>
    </source>
</reference>
<name>A0A849B4I3_9BURK</name>
<keyword evidence="1" id="KW-1133">Transmembrane helix</keyword>
<dbReference type="EMBL" id="JABEMD010000007">
    <property type="protein sequence ID" value="NNH10441.1"/>
    <property type="molecule type" value="Genomic_DNA"/>
</dbReference>
<evidence type="ECO:0000256" key="1">
    <source>
        <dbReference type="SAM" id="Phobius"/>
    </source>
</evidence>
<dbReference type="RefSeq" id="WP_082371447.1">
    <property type="nucleotide sequence ID" value="NZ_BAAAEB010000029.1"/>
</dbReference>